<dbReference type="EMBL" id="FQWD01000004">
    <property type="protein sequence ID" value="SHG73540.1"/>
    <property type="molecule type" value="Genomic_DNA"/>
</dbReference>
<evidence type="ECO:0000313" key="2">
    <source>
        <dbReference type="Proteomes" id="UP000184520"/>
    </source>
</evidence>
<dbReference type="Proteomes" id="UP000184520">
    <property type="component" value="Unassembled WGS sequence"/>
</dbReference>
<keyword evidence="2" id="KW-1185">Reference proteome</keyword>
<proteinExistence type="predicted"/>
<reference evidence="2" key="1">
    <citation type="submission" date="2016-11" db="EMBL/GenBank/DDBJ databases">
        <authorList>
            <person name="Varghese N."/>
            <person name="Submissions S."/>
        </authorList>
    </citation>
    <scope>NUCLEOTIDE SEQUENCE [LARGE SCALE GENOMIC DNA]</scope>
    <source>
        <strain evidence="2">CGMCC 1.8995</strain>
    </source>
</reference>
<accession>A0A1M5M8G8</accession>
<gene>
    <name evidence="1" type="ORF">SAMN05216361_2939</name>
</gene>
<protein>
    <submittedName>
        <fullName evidence="1">Uncharacterized protein</fullName>
    </submittedName>
</protein>
<dbReference type="STRING" id="634436.SAMN05216361_2939"/>
<organism evidence="1 2">
    <name type="scientific">Marisediminitalea aggregata</name>
    <dbReference type="NCBI Taxonomy" id="634436"/>
    <lineage>
        <taxon>Bacteria</taxon>
        <taxon>Pseudomonadati</taxon>
        <taxon>Pseudomonadota</taxon>
        <taxon>Gammaproteobacteria</taxon>
        <taxon>Alteromonadales</taxon>
        <taxon>Alteromonadaceae</taxon>
        <taxon>Marisediminitalea</taxon>
    </lineage>
</organism>
<name>A0A1M5M8G8_9ALTE</name>
<dbReference type="AlphaFoldDB" id="A0A1M5M8G8"/>
<evidence type="ECO:0000313" key="1">
    <source>
        <dbReference type="EMBL" id="SHG73540.1"/>
    </source>
</evidence>
<sequence length="36" mass="4196">MDVYIGIGEGELRIYAQKNNFRRFAFRSKSGTRGRT</sequence>